<feature type="compositionally biased region" description="Low complexity" evidence="8">
    <location>
        <begin position="137"/>
        <end position="146"/>
    </location>
</feature>
<dbReference type="InterPro" id="IPR001849">
    <property type="entry name" value="PH_domain"/>
</dbReference>
<keyword evidence="4" id="KW-0963">Cytoplasm</keyword>
<keyword evidence="5" id="KW-0472">Membrane</keyword>
<dbReference type="SUPFAM" id="SSF54236">
    <property type="entry name" value="Ubiquitin-like"/>
    <property type="match status" value="1"/>
</dbReference>
<feature type="region of interest" description="Disordered" evidence="8">
    <location>
        <begin position="772"/>
        <end position="1198"/>
    </location>
</feature>
<feature type="compositionally biased region" description="Pro residues" evidence="8">
    <location>
        <begin position="1013"/>
        <end position="1036"/>
    </location>
</feature>
<dbReference type="FunFam" id="2.30.29.30:FF:000048">
    <property type="entry name" value="Ras association (RalGDS/AF-6) and pleckstrin homology domains 1"/>
    <property type="match status" value="1"/>
</dbReference>
<dbReference type="InterPro" id="IPR029071">
    <property type="entry name" value="Ubiquitin-like_domsf"/>
</dbReference>
<evidence type="ECO:0000256" key="5">
    <source>
        <dbReference type="ARBA" id="ARBA00023136"/>
    </source>
</evidence>
<keyword evidence="3" id="KW-1003">Cell membrane</keyword>
<feature type="region of interest" description="Disordered" evidence="8">
    <location>
        <begin position="118"/>
        <end position="151"/>
    </location>
</feature>
<dbReference type="EMBL" id="VXBR01009608">
    <property type="protein sequence ID" value="NXO29703.1"/>
    <property type="molecule type" value="Genomic_DNA"/>
</dbReference>
<evidence type="ECO:0000259" key="9">
    <source>
        <dbReference type="PROSITE" id="PS50003"/>
    </source>
</evidence>
<feature type="domain" description="Ras-associating" evidence="10">
    <location>
        <begin position="273"/>
        <end position="359"/>
    </location>
</feature>
<feature type="compositionally biased region" description="Pro residues" evidence="8">
    <location>
        <begin position="780"/>
        <end position="796"/>
    </location>
</feature>
<comment type="caution">
    <text evidence="11">The sequence shown here is derived from an EMBL/GenBank/DDBJ whole genome shotgun (WGS) entry which is preliminary data.</text>
</comment>
<feature type="compositionally biased region" description="Low complexity" evidence="8">
    <location>
        <begin position="955"/>
        <end position="966"/>
    </location>
</feature>
<feature type="compositionally biased region" description="Pro residues" evidence="8">
    <location>
        <begin position="826"/>
        <end position="842"/>
    </location>
</feature>
<dbReference type="Proteomes" id="UP000546986">
    <property type="component" value="Unassembled WGS sequence"/>
</dbReference>
<organism evidence="11 12">
    <name type="scientific">Cisticola juncidis</name>
    <dbReference type="NCBI Taxonomy" id="52622"/>
    <lineage>
        <taxon>Eukaryota</taxon>
        <taxon>Metazoa</taxon>
        <taxon>Chordata</taxon>
        <taxon>Craniata</taxon>
        <taxon>Vertebrata</taxon>
        <taxon>Euteleostomi</taxon>
        <taxon>Archelosauria</taxon>
        <taxon>Archosauria</taxon>
        <taxon>Dinosauria</taxon>
        <taxon>Saurischia</taxon>
        <taxon>Theropoda</taxon>
        <taxon>Coelurosauria</taxon>
        <taxon>Aves</taxon>
        <taxon>Neognathae</taxon>
        <taxon>Neoaves</taxon>
        <taxon>Telluraves</taxon>
        <taxon>Australaves</taxon>
        <taxon>Passeriformes</taxon>
        <taxon>Sylvioidea</taxon>
        <taxon>Cisticolidae</taxon>
        <taxon>Cisticola</taxon>
    </lineage>
</organism>
<dbReference type="Gene3D" id="2.30.29.30">
    <property type="entry name" value="Pleckstrin-homology domain (PH domain)/Phosphotyrosine-binding domain (PTB)"/>
    <property type="match status" value="1"/>
</dbReference>
<feature type="compositionally biased region" description="Pro residues" evidence="8">
    <location>
        <begin position="869"/>
        <end position="899"/>
    </location>
</feature>
<evidence type="ECO:0000256" key="6">
    <source>
        <dbReference type="ARBA" id="ARBA00023212"/>
    </source>
</evidence>
<evidence type="ECO:0000256" key="1">
    <source>
        <dbReference type="ARBA" id="ARBA00004202"/>
    </source>
</evidence>
<dbReference type="GO" id="GO:0005829">
    <property type="term" value="C:cytosol"/>
    <property type="evidence" value="ECO:0007669"/>
    <property type="project" value="TreeGrafter"/>
</dbReference>
<sequence length="1198" mass="130068">MEQLSDEELDHGAEEDSDKEDQDLDKMFGAWLGELDKLTQSLDADKPVAPVKRSPLRQETNLANFSYRFSMYNLNEALNQGETVDLDALMADLCSIEQELSSIGSHSANNAAVKRLATEPKTQKPPAPRPSTKHSSVKGLSSSSAKVTKAPHANVSLDDITAQLEKASLSMDEAAQQSVAEDTKPVVSAQHRRTASAGTVSDAEVRSISNSSRSSVTSAASSMDSLDIDKVTRPQELDLTSQGQPITEEEQAAKLKAEKIRVALEKIKEAQVKKLVIRVHMSDDSSKTMMVDERQTVRQVLDNLMDKSHCGYSLDWSLVETISELQMERIFEDHENLVENLLNWTRDSQNKLMFVERIEKYALFKNPQNYLLGKKETSEMADRNKEVLLEECFCGSSVTVPEIEGVLWLKEDGKKSWKKRYFLLRASGIYYVPKGKAKVSRDLVCFLQLDHVSVYYGQDYRNKYKAPTDYCLVLKHPQIQKKSQYIKYLCCDDVRTLHQWINGIRIAKYGKQLYMNYQEALKRTESAYDWTSLSSSSIKSGSSSSSLPESQSNHSNQSDSGVSDTQTAGHVRSQSIVSSMFSEAWKRGTQLEESSKTSREDVKLVARKAMAAFKNCNLHEVLTVIPRCAPVRLVSSYLRGSFATVLCCQSWLKKFMWAGHCQVAEFSCMSLPLCNSTLPPCQPCLVPLGKQGRTEHAISQQGESLALPVLSHGLGCSEGALFGSLPLPTEVSISPRVPLPSPRKEPRLPYFPSGVTHVTPPVTAPLPLAVKKQPSVTSPQVPPLPPAPPGPTPPATFPKQQSFSVKPPPSPQSPVPSVVKQIASQFPPPPTPPATEPQPLKPLPLSVAPQSPPAVKAKPKWQPAAAPSPDFPPPPPESSLVFPPPPPSPASSAGSPPPDKSGSPVKKAGKTSSPGGKKPPPTPQRNSSIKSTSSTEYHESKRPSVDRLVSKFAHSPEPSGSPSKESSPPPAPPKPGKLNLSGVSLPIVLPQGGIPAKASAPSVSGKEPVVEFPSPPSDSDFPPPPPEIDLPPPPVEIPSVFSGSTSPKVAVVNPQPQAWSKPSVKKAPPPTRPKRNDSTRLTQAEVAEPPGPAGPQVPTSPKSSLSVQPGFLADLNRTLQRKSITRHGSLSSARMSRTEPTATMDDMALPPPPPELLADQQKTSSLGGSHISGYATLRRGPPPAPPKRDQNTKLSRDW</sequence>
<feature type="region of interest" description="Disordered" evidence="8">
    <location>
        <begin position="1"/>
        <end position="25"/>
    </location>
</feature>
<evidence type="ECO:0000256" key="2">
    <source>
        <dbReference type="ARBA" id="ARBA00004245"/>
    </source>
</evidence>
<dbReference type="Gene3D" id="3.10.20.90">
    <property type="entry name" value="Phosphatidylinositol 3-kinase Catalytic Subunit, Chain A, domain 1"/>
    <property type="match status" value="1"/>
</dbReference>
<evidence type="ECO:0000313" key="11">
    <source>
        <dbReference type="EMBL" id="NXO29703.1"/>
    </source>
</evidence>
<accession>A0A7L1QYI0</accession>
<feature type="compositionally biased region" description="Polar residues" evidence="8">
    <location>
        <begin position="924"/>
        <end position="935"/>
    </location>
</feature>
<dbReference type="AlphaFoldDB" id="A0A7L1QYI0"/>
<evidence type="ECO:0000313" key="12">
    <source>
        <dbReference type="Proteomes" id="UP000546986"/>
    </source>
</evidence>
<dbReference type="Pfam" id="PF00169">
    <property type="entry name" value="PH"/>
    <property type="match status" value="1"/>
</dbReference>
<feature type="compositionally biased region" description="Low complexity" evidence="8">
    <location>
        <begin position="539"/>
        <end position="555"/>
    </location>
</feature>
<feature type="compositionally biased region" description="Polar residues" evidence="8">
    <location>
        <begin position="556"/>
        <end position="566"/>
    </location>
</feature>
<feature type="region of interest" description="Disordered" evidence="8">
    <location>
        <begin position="539"/>
        <end position="566"/>
    </location>
</feature>
<keyword evidence="12" id="KW-1185">Reference proteome</keyword>
<evidence type="ECO:0000256" key="7">
    <source>
        <dbReference type="ARBA" id="ARBA00038382"/>
    </source>
</evidence>
<feature type="non-terminal residue" evidence="11">
    <location>
        <position position="1"/>
    </location>
</feature>
<feature type="compositionally biased region" description="Low complexity" evidence="8">
    <location>
        <begin position="853"/>
        <end position="868"/>
    </location>
</feature>
<dbReference type="SUPFAM" id="SSF50729">
    <property type="entry name" value="PH domain-like"/>
    <property type="match status" value="1"/>
</dbReference>
<dbReference type="InterPro" id="IPR000159">
    <property type="entry name" value="RA_dom"/>
</dbReference>
<feature type="compositionally biased region" description="Acidic residues" evidence="8">
    <location>
        <begin position="1"/>
        <end position="23"/>
    </location>
</feature>
<feature type="compositionally biased region" description="Basic and acidic residues" evidence="8">
    <location>
        <begin position="1186"/>
        <end position="1198"/>
    </location>
</feature>
<dbReference type="Pfam" id="PF21989">
    <property type="entry name" value="RA_2"/>
    <property type="match status" value="1"/>
</dbReference>
<feature type="domain" description="PH" evidence="9">
    <location>
        <begin position="400"/>
        <end position="509"/>
    </location>
</feature>
<dbReference type="InterPro" id="IPR011993">
    <property type="entry name" value="PH-like_dom_sf"/>
</dbReference>
<evidence type="ECO:0000256" key="4">
    <source>
        <dbReference type="ARBA" id="ARBA00022490"/>
    </source>
</evidence>
<reference evidence="11 12" key="1">
    <citation type="submission" date="2019-09" db="EMBL/GenBank/DDBJ databases">
        <title>Bird 10,000 Genomes (B10K) Project - Family phase.</title>
        <authorList>
            <person name="Zhang G."/>
        </authorList>
    </citation>
    <scope>NUCLEOTIDE SEQUENCE [LARGE SCALE GENOMIC DNA]</scope>
    <source>
        <strain evidence="11">B10K-DU-002-30</strain>
        <tissue evidence="11">Muscle</tissue>
    </source>
</reference>
<dbReference type="CDD" id="cd16136">
    <property type="entry name" value="RA_MRL_Lpd"/>
    <property type="match status" value="1"/>
</dbReference>
<comment type="similarity">
    <text evidence="7">Belongs to the MRL family.</text>
</comment>
<gene>
    <name evidence="11" type="primary">Raph1</name>
    <name evidence="11" type="ORF">CISJUN_R03471</name>
</gene>
<dbReference type="InterPro" id="IPR039665">
    <property type="entry name" value="PH_APBB1IP"/>
</dbReference>
<dbReference type="CDD" id="cd01259">
    <property type="entry name" value="PH_APBB1IP"/>
    <property type="match status" value="1"/>
</dbReference>
<dbReference type="SMART" id="SM00233">
    <property type="entry name" value="PH"/>
    <property type="match status" value="1"/>
</dbReference>
<dbReference type="GO" id="GO:0007165">
    <property type="term" value="P:signal transduction"/>
    <property type="evidence" value="ECO:0007669"/>
    <property type="project" value="InterPro"/>
</dbReference>
<proteinExistence type="inferred from homology"/>
<feature type="compositionally biased region" description="Low complexity" evidence="8">
    <location>
        <begin position="207"/>
        <end position="222"/>
    </location>
</feature>
<dbReference type="SMART" id="SM00314">
    <property type="entry name" value="RA"/>
    <property type="match status" value="1"/>
</dbReference>
<feature type="compositionally biased region" description="Low complexity" evidence="8">
    <location>
        <begin position="900"/>
        <end position="916"/>
    </location>
</feature>
<feature type="non-terminal residue" evidence="11">
    <location>
        <position position="1198"/>
    </location>
</feature>
<dbReference type="GO" id="GO:0005856">
    <property type="term" value="C:cytoskeleton"/>
    <property type="evidence" value="ECO:0007669"/>
    <property type="project" value="UniProtKB-SubCell"/>
</dbReference>
<keyword evidence="6" id="KW-0206">Cytoskeleton</keyword>
<evidence type="ECO:0000256" key="3">
    <source>
        <dbReference type="ARBA" id="ARBA00022475"/>
    </source>
</evidence>
<dbReference type="PANTHER" id="PTHR11243:SF15">
    <property type="entry name" value="RAS-ASSOCIATED AND PLECKSTRIN HOMOLOGY DOMAINS-CONTAINING PROTEIN 1"/>
    <property type="match status" value="1"/>
</dbReference>
<feature type="compositionally biased region" description="Polar residues" evidence="8">
    <location>
        <begin position="1126"/>
        <end position="1141"/>
    </location>
</feature>
<dbReference type="PROSITE" id="PS50003">
    <property type="entry name" value="PH_DOMAIN"/>
    <property type="match status" value="1"/>
</dbReference>
<comment type="subcellular location">
    <subcellularLocation>
        <location evidence="1">Cell membrane</location>
        <topology evidence="1">Peripheral membrane protein</topology>
    </subcellularLocation>
    <subcellularLocation>
        <location evidence="2">Cytoplasm</location>
        <location evidence="2">Cytoskeleton</location>
    </subcellularLocation>
</comment>
<dbReference type="InterPro" id="IPR039664">
    <property type="entry name" value="GRB/APBB1IP"/>
</dbReference>
<dbReference type="PROSITE" id="PS50200">
    <property type="entry name" value="RA"/>
    <property type="match status" value="1"/>
</dbReference>
<evidence type="ECO:0000259" key="10">
    <source>
        <dbReference type="PROSITE" id="PS50200"/>
    </source>
</evidence>
<name>A0A7L1QYI0_9PASS</name>
<dbReference type="FunFam" id="3.10.20.90:FF:000027">
    <property type="entry name" value="Ras association (RalGDS/AF-6) and pleckstrin homology domains 1"/>
    <property type="match status" value="1"/>
</dbReference>
<dbReference type="PRINTS" id="PR01217">
    <property type="entry name" value="PRICHEXTENSN"/>
</dbReference>
<protein>
    <submittedName>
        <fullName evidence="11">RAPH1 protein</fullName>
    </submittedName>
</protein>
<dbReference type="GO" id="GO:0005886">
    <property type="term" value="C:plasma membrane"/>
    <property type="evidence" value="ECO:0007669"/>
    <property type="project" value="UniProtKB-SubCell"/>
</dbReference>
<feature type="compositionally biased region" description="Basic and acidic residues" evidence="8">
    <location>
        <begin position="936"/>
        <end position="949"/>
    </location>
</feature>
<dbReference type="PANTHER" id="PTHR11243">
    <property type="entry name" value="GROWTH FACTOR RECEPTOR-BOUND PROTEIN"/>
    <property type="match status" value="1"/>
</dbReference>
<feature type="region of interest" description="Disordered" evidence="8">
    <location>
        <begin position="173"/>
        <end position="222"/>
    </location>
</feature>
<evidence type="ECO:0000256" key="8">
    <source>
        <dbReference type="SAM" id="MobiDB-lite"/>
    </source>
</evidence>